<gene>
    <name evidence="1" type="ORF">T4A_7178</name>
</gene>
<reference evidence="1 2" key="1">
    <citation type="submission" date="2015-01" db="EMBL/GenBank/DDBJ databases">
        <title>Evolution of Trichinella species and genotypes.</title>
        <authorList>
            <person name="Korhonen P.K."/>
            <person name="Edoardo P."/>
            <person name="Giuseppe L.R."/>
            <person name="Gasser R.B."/>
        </authorList>
    </citation>
    <scope>NUCLEOTIDE SEQUENCE [LARGE SCALE GENOMIC DNA]</scope>
    <source>
        <strain evidence="1">ISS13</strain>
    </source>
</reference>
<dbReference type="AlphaFoldDB" id="A0A0V1DM16"/>
<dbReference type="Proteomes" id="UP000054632">
    <property type="component" value="Unassembled WGS sequence"/>
</dbReference>
<comment type="caution">
    <text evidence="1">The sequence shown here is derived from an EMBL/GenBank/DDBJ whole genome shotgun (WGS) entry which is preliminary data.</text>
</comment>
<feature type="non-terminal residue" evidence="1">
    <location>
        <position position="1"/>
    </location>
</feature>
<feature type="non-terminal residue" evidence="1">
    <location>
        <position position="48"/>
    </location>
</feature>
<name>A0A0V1DM16_TRIPS</name>
<evidence type="ECO:0000313" key="1">
    <source>
        <dbReference type="EMBL" id="KRY62647.1"/>
    </source>
</evidence>
<organism evidence="1 2">
    <name type="scientific">Trichinella pseudospiralis</name>
    <name type="common">Parasitic roundworm</name>
    <dbReference type="NCBI Taxonomy" id="6337"/>
    <lineage>
        <taxon>Eukaryota</taxon>
        <taxon>Metazoa</taxon>
        <taxon>Ecdysozoa</taxon>
        <taxon>Nematoda</taxon>
        <taxon>Enoplea</taxon>
        <taxon>Dorylaimia</taxon>
        <taxon>Trichinellida</taxon>
        <taxon>Trichinellidae</taxon>
        <taxon>Trichinella</taxon>
    </lineage>
</organism>
<sequence length="48" mass="5551">LPVPVIDDVMIFTTKLELFRKRRGNSLSTALRNILASLWYRISSPFTI</sequence>
<dbReference type="EMBL" id="JYDR01002028">
    <property type="protein sequence ID" value="KRY62647.1"/>
    <property type="molecule type" value="Genomic_DNA"/>
</dbReference>
<proteinExistence type="predicted"/>
<protein>
    <submittedName>
        <fullName evidence="1">Uncharacterized protein</fullName>
    </submittedName>
</protein>
<accession>A0A0V1DM16</accession>
<evidence type="ECO:0000313" key="2">
    <source>
        <dbReference type="Proteomes" id="UP000054632"/>
    </source>
</evidence>